<keyword evidence="1" id="KW-0472">Membrane</keyword>
<reference evidence="2 3" key="1">
    <citation type="submission" date="2020-10" db="EMBL/GenBank/DDBJ databases">
        <title>Genomic diversity and antimicrobial resistance of Haemophilus colonising the airways of young children with cystic fibrosis.</title>
        <authorList>
            <person name="Watts S.C."/>
            <person name="Judd L.M."/>
            <person name="Carzino R."/>
            <person name="Ranganathan S."/>
            <person name="Holt K.E."/>
        </authorList>
    </citation>
    <scope>NUCLEOTIDE SEQUENCE [LARGE SCALE GENOMIC DNA]</scope>
    <source>
        <strain evidence="2 3">M1C137_2</strain>
    </source>
</reference>
<evidence type="ECO:0000313" key="3">
    <source>
        <dbReference type="Proteomes" id="UP000595009"/>
    </source>
</evidence>
<feature type="transmembrane region" description="Helical" evidence="1">
    <location>
        <begin position="32"/>
        <end position="65"/>
    </location>
</feature>
<proteinExistence type="predicted"/>
<keyword evidence="1" id="KW-0812">Transmembrane</keyword>
<dbReference type="RefSeq" id="WP_197543131.1">
    <property type="nucleotide sequence ID" value="NZ_CP063120.1"/>
</dbReference>
<dbReference type="EMBL" id="CP063120">
    <property type="protein sequence ID" value="QOR16641.1"/>
    <property type="molecule type" value="Genomic_DNA"/>
</dbReference>
<gene>
    <name evidence="2" type="ORF">INP94_07050</name>
</gene>
<name>A0A7M1NVC1_HAEPA</name>
<accession>A0A7M1NVC1</accession>
<sequence length="70" mass="7745">MMERAIDWVLFIGIFIVFPTLAYQIHAELPDISLYTIALFSFIGSGLICAIFVTPLVAIIGGIVGMFTRH</sequence>
<organism evidence="2 3">
    <name type="scientific">Haemophilus parainfluenzae</name>
    <dbReference type="NCBI Taxonomy" id="729"/>
    <lineage>
        <taxon>Bacteria</taxon>
        <taxon>Pseudomonadati</taxon>
        <taxon>Pseudomonadota</taxon>
        <taxon>Gammaproteobacteria</taxon>
        <taxon>Pasteurellales</taxon>
        <taxon>Pasteurellaceae</taxon>
        <taxon>Haemophilus</taxon>
    </lineage>
</organism>
<keyword evidence="1" id="KW-1133">Transmembrane helix</keyword>
<protein>
    <submittedName>
        <fullName evidence="2">Uncharacterized protein</fullName>
    </submittedName>
</protein>
<evidence type="ECO:0000256" key="1">
    <source>
        <dbReference type="SAM" id="Phobius"/>
    </source>
</evidence>
<dbReference type="Proteomes" id="UP000595009">
    <property type="component" value="Chromosome"/>
</dbReference>
<dbReference type="AlphaFoldDB" id="A0A7M1NVC1"/>
<evidence type="ECO:0000313" key="2">
    <source>
        <dbReference type="EMBL" id="QOR16641.1"/>
    </source>
</evidence>